<protein>
    <submittedName>
        <fullName evidence="3">Protein of uncharacterized function (DUF3408)</fullName>
    </submittedName>
</protein>
<evidence type="ECO:0000256" key="1">
    <source>
        <dbReference type="SAM" id="MobiDB-lite"/>
    </source>
</evidence>
<dbReference type="InterPro" id="IPR021823">
    <property type="entry name" value="DUF3408"/>
</dbReference>
<feature type="region of interest" description="Disordered" evidence="1">
    <location>
        <begin position="43"/>
        <end position="64"/>
    </location>
</feature>
<dbReference type="Proteomes" id="UP000095576">
    <property type="component" value="Unassembled WGS sequence"/>
</dbReference>
<gene>
    <name evidence="3" type="ORF">ERS852511_02557</name>
</gene>
<feature type="compositionally biased region" description="Basic and acidic residues" evidence="1">
    <location>
        <begin position="45"/>
        <end position="63"/>
    </location>
</feature>
<keyword evidence="2" id="KW-0472">Membrane</keyword>
<reference evidence="3 4" key="1">
    <citation type="submission" date="2015-09" db="EMBL/GenBank/DDBJ databases">
        <authorList>
            <consortium name="Pathogen Informatics"/>
        </authorList>
    </citation>
    <scope>NUCLEOTIDE SEQUENCE [LARGE SCALE GENOMIC DNA]</scope>
    <source>
        <strain evidence="3 4">2789STDY5834899</strain>
    </source>
</reference>
<organism evidence="3 4">
    <name type="scientific">Bacteroides thetaiotaomicron</name>
    <dbReference type="NCBI Taxonomy" id="818"/>
    <lineage>
        <taxon>Bacteria</taxon>
        <taxon>Pseudomonadati</taxon>
        <taxon>Bacteroidota</taxon>
        <taxon>Bacteroidia</taxon>
        <taxon>Bacteroidales</taxon>
        <taxon>Bacteroidaceae</taxon>
        <taxon>Bacteroides</taxon>
    </lineage>
</organism>
<keyword evidence="2" id="KW-1133">Transmembrane helix</keyword>
<accession>A0A174PJJ3</accession>
<proteinExistence type="predicted"/>
<dbReference type="AlphaFoldDB" id="A0A174PJJ3"/>
<evidence type="ECO:0000256" key="2">
    <source>
        <dbReference type="SAM" id="Phobius"/>
    </source>
</evidence>
<sequence>MIMEQSFDILTTVVSGTAVFLLVVTAIHASARLLQMTFGKKSGLNRKDTKPENHPEKKEEPPGIDKQCAIYKEKYLTCKPLAKRAHVCIEQENVSLIKQLLLVIEPKASISGYINNIVNEHLEKCKPEIIKLYKEKKADYGN</sequence>
<evidence type="ECO:0000313" key="3">
    <source>
        <dbReference type="EMBL" id="CUP58059.1"/>
    </source>
</evidence>
<feature type="transmembrane region" description="Helical" evidence="2">
    <location>
        <begin position="12"/>
        <end position="34"/>
    </location>
</feature>
<dbReference type="Pfam" id="PF11888">
    <property type="entry name" value="DUF3408"/>
    <property type="match status" value="1"/>
</dbReference>
<name>A0A174PJJ3_BACT4</name>
<keyword evidence="2" id="KW-0812">Transmembrane</keyword>
<dbReference type="EMBL" id="CZAP01000008">
    <property type="protein sequence ID" value="CUP58059.1"/>
    <property type="molecule type" value="Genomic_DNA"/>
</dbReference>
<evidence type="ECO:0000313" key="4">
    <source>
        <dbReference type="Proteomes" id="UP000095576"/>
    </source>
</evidence>